<evidence type="ECO:0000256" key="1">
    <source>
        <dbReference type="SAM" id="MobiDB-lite"/>
    </source>
</evidence>
<accession>A0A2S8FDG3</accession>
<evidence type="ECO:0000313" key="2">
    <source>
        <dbReference type="EMBL" id="PQO30207.1"/>
    </source>
</evidence>
<sequence>MFTVASVSCLLTVTTLSSGKISAAERVEEATVEVSFQHGVDDYESVVDTEIWELAPKTILDQNPNASSDENNDGGESQVLMRFDDIIGATQGQVPERATIVKARLVVSAFDQGTTVNLHRMLVPFEACSTWDSMISGVSADGYEASRQKDGFTFGRISASSSGAIFDVTDTVQAWANGQPNHGWLFINTGGNGWDFYTSQFDKVAQRPKLVVQYRAKPSESSVTSNQDSIAGTSED</sequence>
<reference evidence="2 3" key="1">
    <citation type="submission" date="2018-02" db="EMBL/GenBank/DDBJ databases">
        <title>Comparative genomes isolates from brazilian mangrove.</title>
        <authorList>
            <person name="Araujo J.E."/>
            <person name="Taketani R.G."/>
            <person name="Silva M.C.P."/>
            <person name="Loureco M.V."/>
            <person name="Andreote F.D."/>
        </authorList>
    </citation>
    <scope>NUCLEOTIDE SEQUENCE [LARGE SCALE GENOMIC DNA]</scope>
    <source>
        <strain evidence="2 3">Hex-1 MGV</strain>
    </source>
</reference>
<feature type="compositionally biased region" description="Polar residues" evidence="1">
    <location>
        <begin position="219"/>
        <end position="236"/>
    </location>
</feature>
<comment type="caution">
    <text evidence="2">The sequence shown here is derived from an EMBL/GenBank/DDBJ whole genome shotgun (WGS) entry which is preliminary data.</text>
</comment>
<gene>
    <name evidence="2" type="ORF">C5Y83_22790</name>
</gene>
<evidence type="ECO:0000313" key="3">
    <source>
        <dbReference type="Proteomes" id="UP000238322"/>
    </source>
</evidence>
<proteinExistence type="predicted"/>
<dbReference type="NCBIfam" id="NF033679">
    <property type="entry name" value="DNRLRE_dom"/>
    <property type="match status" value="1"/>
</dbReference>
<dbReference type="AlphaFoldDB" id="A0A2S8FDG3"/>
<name>A0A2S8FDG3_9BACT</name>
<protein>
    <recommendedName>
        <fullName evidence="4">DNRLRE domain-containing protein</fullName>
    </recommendedName>
</protein>
<evidence type="ECO:0008006" key="4">
    <source>
        <dbReference type="Google" id="ProtNLM"/>
    </source>
</evidence>
<organism evidence="2 3">
    <name type="scientific">Blastopirellula marina</name>
    <dbReference type="NCBI Taxonomy" id="124"/>
    <lineage>
        <taxon>Bacteria</taxon>
        <taxon>Pseudomonadati</taxon>
        <taxon>Planctomycetota</taxon>
        <taxon>Planctomycetia</taxon>
        <taxon>Pirellulales</taxon>
        <taxon>Pirellulaceae</taxon>
        <taxon>Blastopirellula</taxon>
    </lineage>
</organism>
<feature type="region of interest" description="Disordered" evidence="1">
    <location>
        <begin position="216"/>
        <end position="236"/>
    </location>
</feature>
<dbReference type="EMBL" id="PUHY01000014">
    <property type="protein sequence ID" value="PQO30207.1"/>
    <property type="molecule type" value="Genomic_DNA"/>
</dbReference>
<dbReference type="Proteomes" id="UP000238322">
    <property type="component" value="Unassembled WGS sequence"/>
</dbReference>